<evidence type="ECO:0000313" key="8">
    <source>
        <dbReference type="WormBase" id="D2096.11"/>
    </source>
</evidence>
<dbReference type="InParanoid" id="Q19011"/>
<dbReference type="WormBase" id="D2096.11">
    <property type="protein sequence ID" value="CE33608"/>
    <property type="gene ID" value="WBGene00017078"/>
</dbReference>
<evidence type="ECO:0000256" key="4">
    <source>
        <dbReference type="SAM" id="MobiDB-lite"/>
    </source>
</evidence>
<gene>
    <name evidence="6" type="ORF">CELE_D2096.11</name>
    <name evidence="6 8" type="ORF">D2096.11</name>
</gene>
<evidence type="ECO:0000256" key="3">
    <source>
        <dbReference type="ARBA" id="ARBA00023212"/>
    </source>
</evidence>
<dbReference type="InterPro" id="IPR036872">
    <property type="entry name" value="CH_dom_sf"/>
</dbReference>
<dbReference type="PeptideAtlas" id="Q19011"/>
<dbReference type="InterPro" id="IPR003108">
    <property type="entry name" value="GAR_dom"/>
</dbReference>
<dbReference type="SUPFAM" id="SSF143575">
    <property type="entry name" value="GAS2 domain-like"/>
    <property type="match status" value="1"/>
</dbReference>
<dbReference type="Gene3D" id="1.10.418.10">
    <property type="entry name" value="Calponin-like domain"/>
    <property type="match status" value="2"/>
</dbReference>
<organism evidence="6 7">
    <name type="scientific">Caenorhabditis elegans</name>
    <dbReference type="NCBI Taxonomy" id="6239"/>
    <lineage>
        <taxon>Eukaryota</taxon>
        <taxon>Metazoa</taxon>
        <taxon>Ecdysozoa</taxon>
        <taxon>Nematoda</taxon>
        <taxon>Chromadorea</taxon>
        <taxon>Rhabditida</taxon>
        <taxon>Rhabditina</taxon>
        <taxon>Rhabditomorpha</taxon>
        <taxon>Rhabditoidea</taxon>
        <taxon>Rhabditidae</taxon>
        <taxon>Peloderinae</taxon>
        <taxon>Caenorhabditis</taxon>
    </lineage>
</organism>
<keyword evidence="3" id="KW-0206">Cytoskeleton</keyword>
<dbReference type="FunCoup" id="Q19011">
    <property type="interactions" value="1"/>
</dbReference>
<evidence type="ECO:0000256" key="2">
    <source>
        <dbReference type="ARBA" id="ARBA00022490"/>
    </source>
</evidence>
<sequence length="727" mass="80649">MSKFAASGGKRLEEEIGKLQADADHIFEALAVISKDEALQESPSLLLVSKQVSKKIEQLKVLLKLVEEKKDTFISKCKLVMRTAGPESDAKELDSLMKHVEDAYSDVFELISDKEGLIDRFNASNINSDSVPNTESLNLAFAAADPEFGAGRLLDAEDVDTNNNPDEKPVITYVSSLNNAPQDPEMSRLAASGGKGFEEEIGKLQADADHIFEALAVMSKDEALQESPSLLLYSKQIRFNKIQKLKELLKPVEEKKDTFISECKLVMKTAGPEADTKELDSLLKQVEDAYSDVFELISDKEGLIDRCNASNINSDSVSNTERLNIALAAADAEFGAGRLLDAEDVDTNNNPDEKSIITYVSSLNNAFPLEPEMSKYVASGGKRLEEEIGKLQADADHIFKALEEISKDEALQESPSLLLDSKQVSKKIEQLKVLLKPVEEKKDTFISESKLVMKTVGPESDAKELDSLMKHVEDAYSDVVELISDKEGLIDRCNASNRIAHPQTETEKITNEIELLKETCSCCTPYQIEKISENYYRFGDTHIKRMVRILRSTVMVRVGGGWEPLEESLQKHDPCRTKGRLNINMFPEARPIHALDLMQSFTKNRHAKQMPIAGTPGPIMKIREKTERSVPMSGGLGGTAGYTVTTESPRKTPQRPFRIPRTPSDKTPGRQSRVGCVSNLKNSIVEPSSPSQSESRASPEVADRQKRVSLSLKEKGKRFKKNAERAK</sequence>
<dbReference type="SMR" id="Q19011"/>
<evidence type="ECO:0000313" key="7">
    <source>
        <dbReference type="Proteomes" id="UP000001940"/>
    </source>
</evidence>
<name>Q19011_CAEEL</name>
<dbReference type="EMBL" id="BX284604">
    <property type="protein sequence ID" value="CCD68516.1"/>
    <property type="molecule type" value="Genomic_DNA"/>
</dbReference>
<dbReference type="GO" id="GO:0008017">
    <property type="term" value="F:microtubule binding"/>
    <property type="evidence" value="ECO:0007669"/>
    <property type="project" value="InterPro"/>
</dbReference>
<dbReference type="Pfam" id="PF02187">
    <property type="entry name" value="GAS2"/>
    <property type="match status" value="1"/>
</dbReference>
<keyword evidence="7" id="KW-1185">Reference proteome</keyword>
<dbReference type="eggNOG" id="KOG0516">
    <property type="taxonomic scope" value="Eukaryota"/>
</dbReference>
<dbReference type="Pfam" id="PF00307">
    <property type="entry name" value="CH"/>
    <property type="match status" value="1"/>
</dbReference>
<dbReference type="Bgee" id="WBGene00017078">
    <property type="expression patterns" value="Expressed in pharyngeal muscle cell (C elegans) and 3 other cell types or tissues"/>
</dbReference>
<feature type="region of interest" description="Disordered" evidence="4">
    <location>
        <begin position="627"/>
        <end position="727"/>
    </location>
</feature>
<comment type="subcellular location">
    <subcellularLocation>
        <location evidence="1">Cytoplasm</location>
        <location evidence="1">Cytoskeleton</location>
    </subcellularLocation>
</comment>
<proteinExistence type="predicted"/>
<dbReference type="SUPFAM" id="SSF47576">
    <property type="entry name" value="Calponin-homology domain, CH-domain"/>
    <property type="match status" value="2"/>
</dbReference>
<dbReference type="Proteomes" id="UP000001940">
    <property type="component" value="Chromosome IV"/>
</dbReference>
<dbReference type="PROSITE" id="PS51460">
    <property type="entry name" value="GAR"/>
    <property type="match status" value="1"/>
</dbReference>
<protein>
    <submittedName>
        <fullName evidence="6">GAR domain-containing protein</fullName>
    </submittedName>
</protein>
<feature type="domain" description="GAR" evidence="5">
    <location>
        <begin position="504"/>
        <end position="576"/>
    </location>
</feature>
<keyword evidence="2" id="KW-0963">Cytoplasm</keyword>
<dbReference type="AlphaFoldDB" id="Q19011"/>
<dbReference type="FunFam" id="1.10.418.10:FF:000125">
    <property type="entry name" value="Uncharacterized protein"/>
    <property type="match status" value="2"/>
</dbReference>
<dbReference type="PaxDb" id="6239-D2096.11"/>
<reference evidence="6 7" key="1">
    <citation type="journal article" date="1998" name="Science">
        <title>Genome sequence of the nematode C. elegans: a platform for investigating biology.</title>
        <authorList>
            <consortium name="The C. elegans sequencing consortium"/>
            <person name="Sulson J.E."/>
            <person name="Waterston R."/>
        </authorList>
    </citation>
    <scope>NUCLEOTIDE SEQUENCE [LARGE SCALE GENOMIC DNA]</scope>
    <source>
        <strain evidence="6 7">Bristol N2</strain>
    </source>
</reference>
<dbReference type="SMART" id="SM00243">
    <property type="entry name" value="GAS2"/>
    <property type="match status" value="1"/>
</dbReference>
<dbReference type="UCSC" id="D2096.11">
    <property type="organism name" value="c. elegans"/>
</dbReference>
<dbReference type="AGR" id="WB:WBGene00017078"/>
<dbReference type="PIR" id="T15900">
    <property type="entry name" value="T15900"/>
</dbReference>
<dbReference type="HOGENOM" id="CLU_011479_0_0_1"/>
<accession>Q19011</accession>
<dbReference type="STRING" id="6239.D2096.11.1"/>
<dbReference type="InterPro" id="IPR036534">
    <property type="entry name" value="GAR_dom_sf"/>
</dbReference>
<dbReference type="Gene3D" id="3.30.920.20">
    <property type="entry name" value="Gas2-like domain"/>
    <property type="match status" value="1"/>
</dbReference>
<dbReference type="GO" id="GO:0005856">
    <property type="term" value="C:cytoskeleton"/>
    <property type="evidence" value="ECO:0007669"/>
    <property type="project" value="UniProtKB-SubCell"/>
</dbReference>
<evidence type="ECO:0000313" key="6">
    <source>
        <dbReference type="EMBL" id="CCD68516.1"/>
    </source>
</evidence>
<dbReference type="InterPro" id="IPR001715">
    <property type="entry name" value="CH_dom"/>
</dbReference>
<evidence type="ECO:0000259" key="5">
    <source>
        <dbReference type="PROSITE" id="PS51460"/>
    </source>
</evidence>
<evidence type="ECO:0000256" key="1">
    <source>
        <dbReference type="ARBA" id="ARBA00004245"/>
    </source>
</evidence>
<dbReference type="PANTHER" id="PTHR11915">
    <property type="entry name" value="SPECTRIN/FILAMIN RELATED CYTOSKELETAL PROTEIN"/>
    <property type="match status" value="1"/>
</dbReference>
<dbReference type="OrthoDB" id="18740at2759"/>
<feature type="compositionally biased region" description="Low complexity" evidence="4">
    <location>
        <begin position="683"/>
        <end position="700"/>
    </location>
</feature>